<reference evidence="2" key="1">
    <citation type="journal article" date="2020" name="Stud. Mycol.">
        <title>101 Dothideomycetes genomes: a test case for predicting lifestyles and emergence of pathogens.</title>
        <authorList>
            <person name="Haridas S."/>
            <person name="Albert R."/>
            <person name="Binder M."/>
            <person name="Bloem J."/>
            <person name="Labutti K."/>
            <person name="Salamov A."/>
            <person name="Andreopoulos B."/>
            <person name="Baker S."/>
            <person name="Barry K."/>
            <person name="Bills G."/>
            <person name="Bluhm B."/>
            <person name="Cannon C."/>
            <person name="Castanera R."/>
            <person name="Culley D."/>
            <person name="Daum C."/>
            <person name="Ezra D."/>
            <person name="Gonzalez J."/>
            <person name="Henrissat B."/>
            <person name="Kuo A."/>
            <person name="Liang C."/>
            <person name="Lipzen A."/>
            <person name="Lutzoni F."/>
            <person name="Magnuson J."/>
            <person name="Mondo S."/>
            <person name="Nolan M."/>
            <person name="Ohm R."/>
            <person name="Pangilinan J."/>
            <person name="Park H.-J."/>
            <person name="Ramirez L."/>
            <person name="Alfaro M."/>
            <person name="Sun H."/>
            <person name="Tritt A."/>
            <person name="Yoshinaga Y."/>
            <person name="Zwiers L.-H."/>
            <person name="Turgeon B."/>
            <person name="Goodwin S."/>
            <person name="Spatafora J."/>
            <person name="Crous P."/>
            <person name="Grigoriev I."/>
        </authorList>
    </citation>
    <scope>NUCLEOTIDE SEQUENCE</scope>
    <source>
        <strain evidence="2">CBS 119687</strain>
    </source>
</reference>
<evidence type="ECO:0000313" key="3">
    <source>
        <dbReference type="Proteomes" id="UP000799771"/>
    </source>
</evidence>
<feature type="chain" id="PRO_5025642185" description="Extracellular membrane protein CFEM domain-containing protein" evidence="1">
    <location>
        <begin position="21"/>
        <end position="63"/>
    </location>
</feature>
<dbReference type="RefSeq" id="XP_033521988.1">
    <property type="nucleotide sequence ID" value="XM_033670638.1"/>
</dbReference>
<keyword evidence="1" id="KW-0732">Signal</keyword>
<keyword evidence="3" id="KW-1185">Reference proteome</keyword>
<evidence type="ECO:0000256" key="1">
    <source>
        <dbReference type="SAM" id="SignalP"/>
    </source>
</evidence>
<dbReference type="EMBL" id="ML977510">
    <property type="protein sequence ID" value="KAF2127599.1"/>
    <property type="molecule type" value="Genomic_DNA"/>
</dbReference>
<proteinExistence type="predicted"/>
<protein>
    <recommendedName>
        <fullName evidence="4">Extracellular membrane protein CFEM domain-containing protein</fullName>
    </recommendedName>
</protein>
<accession>A0A6A6A6T1</accession>
<dbReference type="GeneID" id="54411070"/>
<evidence type="ECO:0008006" key="4">
    <source>
        <dbReference type="Google" id="ProtNLM"/>
    </source>
</evidence>
<sequence>MKLALPVFTLALAAIAAATAVPDCNSCTSLLEFCFKNGHTPGQTGCLQTCREHVCHRTPAVSF</sequence>
<dbReference type="OrthoDB" id="3684436at2759"/>
<organism evidence="2 3">
    <name type="scientific">Dothidotthia symphoricarpi CBS 119687</name>
    <dbReference type="NCBI Taxonomy" id="1392245"/>
    <lineage>
        <taxon>Eukaryota</taxon>
        <taxon>Fungi</taxon>
        <taxon>Dikarya</taxon>
        <taxon>Ascomycota</taxon>
        <taxon>Pezizomycotina</taxon>
        <taxon>Dothideomycetes</taxon>
        <taxon>Pleosporomycetidae</taxon>
        <taxon>Pleosporales</taxon>
        <taxon>Dothidotthiaceae</taxon>
        <taxon>Dothidotthia</taxon>
    </lineage>
</organism>
<evidence type="ECO:0000313" key="2">
    <source>
        <dbReference type="EMBL" id="KAF2127599.1"/>
    </source>
</evidence>
<dbReference type="AlphaFoldDB" id="A0A6A6A6T1"/>
<feature type="signal peptide" evidence="1">
    <location>
        <begin position="1"/>
        <end position="20"/>
    </location>
</feature>
<gene>
    <name evidence="2" type="ORF">P153DRAFT_387341</name>
</gene>
<dbReference type="Proteomes" id="UP000799771">
    <property type="component" value="Unassembled WGS sequence"/>
</dbReference>
<name>A0A6A6A6T1_9PLEO</name>